<evidence type="ECO:0000256" key="9">
    <source>
        <dbReference type="ARBA" id="ARBA00031306"/>
    </source>
</evidence>
<evidence type="ECO:0000256" key="3">
    <source>
        <dbReference type="ARBA" id="ARBA00016337"/>
    </source>
</evidence>
<evidence type="ECO:0000256" key="4">
    <source>
        <dbReference type="ARBA" id="ARBA00022630"/>
    </source>
</evidence>
<name>A0A1M5KAB1_9GAMM</name>
<feature type="binding site" evidence="12">
    <location>
        <position position="287"/>
    </location>
    <ligand>
        <name>Mg(2+)</name>
        <dbReference type="ChEBI" id="CHEBI:18420"/>
    </ligand>
</feature>
<evidence type="ECO:0000256" key="1">
    <source>
        <dbReference type="ARBA" id="ARBA00008282"/>
    </source>
</evidence>
<dbReference type="RefSeq" id="WP_217650206.1">
    <property type="nucleotide sequence ID" value="NZ_FQWZ01000001.1"/>
</dbReference>
<evidence type="ECO:0000256" key="5">
    <source>
        <dbReference type="ARBA" id="ARBA00022679"/>
    </source>
</evidence>
<dbReference type="Proteomes" id="UP000199758">
    <property type="component" value="Unassembled WGS sequence"/>
</dbReference>
<dbReference type="SUPFAM" id="SSF143631">
    <property type="entry name" value="ApbE-like"/>
    <property type="match status" value="1"/>
</dbReference>
<evidence type="ECO:0000313" key="14">
    <source>
        <dbReference type="Proteomes" id="UP000199758"/>
    </source>
</evidence>
<dbReference type="GO" id="GO:0016740">
    <property type="term" value="F:transferase activity"/>
    <property type="evidence" value="ECO:0007669"/>
    <property type="project" value="UniProtKB-UniRule"/>
</dbReference>
<dbReference type="PANTHER" id="PTHR30040:SF2">
    <property type="entry name" value="FAD:PROTEIN FMN TRANSFERASE"/>
    <property type="match status" value="1"/>
</dbReference>
<dbReference type="PANTHER" id="PTHR30040">
    <property type="entry name" value="THIAMINE BIOSYNTHESIS LIPOPROTEIN APBE"/>
    <property type="match status" value="1"/>
</dbReference>
<keyword evidence="6 11" id="KW-0479">Metal-binding</keyword>
<keyword evidence="13" id="KW-0449">Lipoprotein</keyword>
<dbReference type="InterPro" id="IPR024932">
    <property type="entry name" value="ApbE"/>
</dbReference>
<gene>
    <name evidence="13" type="ORF">SAMN04488068_0446</name>
</gene>
<dbReference type="Pfam" id="PF02424">
    <property type="entry name" value="ApbE"/>
    <property type="match status" value="1"/>
</dbReference>
<keyword evidence="14" id="KW-1185">Reference proteome</keyword>
<organism evidence="13 14">
    <name type="scientific">Hydrocarboniphaga daqingensis</name>
    <dbReference type="NCBI Taxonomy" id="490188"/>
    <lineage>
        <taxon>Bacteria</taxon>
        <taxon>Pseudomonadati</taxon>
        <taxon>Pseudomonadota</taxon>
        <taxon>Gammaproteobacteria</taxon>
        <taxon>Nevskiales</taxon>
        <taxon>Nevskiaceae</taxon>
        <taxon>Hydrocarboniphaga</taxon>
    </lineage>
</organism>
<feature type="binding site" evidence="12">
    <location>
        <position position="172"/>
    </location>
    <ligand>
        <name>Mg(2+)</name>
        <dbReference type="ChEBI" id="CHEBI:18420"/>
    </ligand>
</feature>
<reference evidence="13 14" key="1">
    <citation type="submission" date="2016-11" db="EMBL/GenBank/DDBJ databases">
        <authorList>
            <person name="Jaros S."/>
            <person name="Januszkiewicz K."/>
            <person name="Wedrychowicz H."/>
        </authorList>
    </citation>
    <scope>NUCLEOTIDE SEQUENCE [LARGE SCALE GENOMIC DNA]</scope>
    <source>
        <strain evidence="13 14">CGMCC 1.7049</strain>
    </source>
</reference>
<dbReference type="PIRSF" id="PIRSF006268">
    <property type="entry name" value="ApbE"/>
    <property type="match status" value="1"/>
</dbReference>
<accession>A0A1M5KAB1</accession>
<evidence type="ECO:0000256" key="8">
    <source>
        <dbReference type="ARBA" id="ARBA00022842"/>
    </source>
</evidence>
<comment type="catalytic activity">
    <reaction evidence="10 11">
        <text>L-threonyl-[protein] + FAD = FMN-L-threonyl-[protein] + AMP + H(+)</text>
        <dbReference type="Rhea" id="RHEA:36847"/>
        <dbReference type="Rhea" id="RHEA-COMP:11060"/>
        <dbReference type="Rhea" id="RHEA-COMP:11061"/>
        <dbReference type="ChEBI" id="CHEBI:15378"/>
        <dbReference type="ChEBI" id="CHEBI:30013"/>
        <dbReference type="ChEBI" id="CHEBI:57692"/>
        <dbReference type="ChEBI" id="CHEBI:74257"/>
        <dbReference type="ChEBI" id="CHEBI:456215"/>
        <dbReference type="EC" id="2.7.1.180"/>
    </reaction>
</comment>
<dbReference type="Gene3D" id="3.10.520.10">
    <property type="entry name" value="ApbE-like domains"/>
    <property type="match status" value="1"/>
</dbReference>
<evidence type="ECO:0000256" key="11">
    <source>
        <dbReference type="PIRNR" id="PIRNR006268"/>
    </source>
</evidence>
<dbReference type="InterPro" id="IPR003374">
    <property type="entry name" value="ApbE-like_sf"/>
</dbReference>
<keyword evidence="5 11" id="KW-0808">Transferase</keyword>
<dbReference type="EC" id="2.7.1.180" evidence="2 11"/>
<proteinExistence type="inferred from homology"/>
<dbReference type="GO" id="GO:0046872">
    <property type="term" value="F:metal ion binding"/>
    <property type="evidence" value="ECO:0007669"/>
    <property type="project" value="UniProtKB-UniRule"/>
</dbReference>
<keyword evidence="8 11" id="KW-0460">Magnesium</keyword>
<dbReference type="STRING" id="490188.SAMN04488068_0446"/>
<dbReference type="EMBL" id="FQWZ01000001">
    <property type="protein sequence ID" value="SHG49717.1"/>
    <property type="molecule type" value="Genomic_DNA"/>
</dbReference>
<keyword evidence="7 11" id="KW-0274">FAD</keyword>
<evidence type="ECO:0000256" key="12">
    <source>
        <dbReference type="PIRSR" id="PIRSR006268-2"/>
    </source>
</evidence>
<keyword evidence="4 11" id="KW-0285">Flavoprotein</keyword>
<comment type="similarity">
    <text evidence="1 11">Belongs to the ApbE family.</text>
</comment>
<evidence type="ECO:0000256" key="6">
    <source>
        <dbReference type="ARBA" id="ARBA00022723"/>
    </source>
</evidence>
<comment type="cofactor">
    <cofactor evidence="12">
        <name>Mg(2+)</name>
        <dbReference type="ChEBI" id="CHEBI:18420"/>
    </cofactor>
    <cofactor evidence="12">
        <name>Mn(2+)</name>
        <dbReference type="ChEBI" id="CHEBI:29035"/>
    </cofactor>
    <text evidence="12">Magnesium. Can also use manganese.</text>
</comment>
<feature type="binding site" evidence="12">
    <location>
        <position position="291"/>
    </location>
    <ligand>
        <name>Mg(2+)</name>
        <dbReference type="ChEBI" id="CHEBI:18420"/>
    </ligand>
</feature>
<sequence>MLIPRQFSAATEAGPQAGTAVHSLQGRTMGTAWSLRCVLPAGADPAAAMPLLQAAIQAALDRVVAQMSHWDPASELSRFNAAPAGSWHRLSDDFYSVLDAAQRLAQQTDGAYDVTAGALVNAWGFGPLPASRSPDDAEVRAALQTVGWQRLQLDAANRSARQPGGLLLDLSSIAKGFGVDRMAAVLDRAGVLHYICEIGGELRGQGCKPDGSPWWVELEAVPDARGPLQRWLLALDELSVATSGDYLRYYERGAHRDAHTLDPRSGRPLRPAPASVSVIHRDCMQADALATALTVLGLQDGMAYAERHQIAALFQIRRRDDSALIDQHPSSALLAMLD</sequence>
<dbReference type="AlphaFoldDB" id="A0A1M5KAB1"/>
<evidence type="ECO:0000256" key="10">
    <source>
        <dbReference type="ARBA" id="ARBA00048540"/>
    </source>
</evidence>
<protein>
    <recommendedName>
        <fullName evidence="3 11">FAD:protein FMN transferase</fullName>
        <ecNumber evidence="2 11">2.7.1.180</ecNumber>
    </recommendedName>
    <alternativeName>
        <fullName evidence="9 11">Flavin transferase</fullName>
    </alternativeName>
</protein>
<evidence type="ECO:0000256" key="7">
    <source>
        <dbReference type="ARBA" id="ARBA00022827"/>
    </source>
</evidence>
<evidence type="ECO:0000256" key="2">
    <source>
        <dbReference type="ARBA" id="ARBA00011955"/>
    </source>
</evidence>
<evidence type="ECO:0000313" key="13">
    <source>
        <dbReference type="EMBL" id="SHG49717.1"/>
    </source>
</evidence>